<organism evidence="2 3">
    <name type="scientific">Lysobacter korlensis</name>
    <dbReference type="NCBI Taxonomy" id="553636"/>
    <lineage>
        <taxon>Bacteria</taxon>
        <taxon>Pseudomonadati</taxon>
        <taxon>Pseudomonadota</taxon>
        <taxon>Gammaproteobacteria</taxon>
        <taxon>Lysobacterales</taxon>
        <taxon>Lysobacteraceae</taxon>
        <taxon>Lysobacter</taxon>
    </lineage>
</organism>
<evidence type="ECO:0000313" key="3">
    <source>
        <dbReference type="Proteomes" id="UP001589896"/>
    </source>
</evidence>
<sequence>MKRITYVGTAVLVDDDFGALLLEYAAALARDGTSETIAFRGVNEHDLREHEVSFIVGPASEIVVEQLPEDTPAVDPDNADMIGHMKERIAALEGRRSPGRHSITPEPSSDPSPLVDGLDI</sequence>
<feature type="region of interest" description="Disordered" evidence="1">
    <location>
        <begin position="93"/>
        <end position="120"/>
    </location>
</feature>
<protein>
    <submittedName>
        <fullName evidence="2">Uncharacterized protein</fullName>
    </submittedName>
</protein>
<gene>
    <name evidence="2" type="ORF">ACFFGH_11290</name>
</gene>
<comment type="caution">
    <text evidence="2">The sequence shown here is derived from an EMBL/GenBank/DDBJ whole genome shotgun (WGS) entry which is preliminary data.</text>
</comment>
<evidence type="ECO:0000313" key="2">
    <source>
        <dbReference type="EMBL" id="MFC0678423.1"/>
    </source>
</evidence>
<keyword evidence="3" id="KW-1185">Reference proteome</keyword>
<proteinExistence type="predicted"/>
<evidence type="ECO:0000256" key="1">
    <source>
        <dbReference type="SAM" id="MobiDB-lite"/>
    </source>
</evidence>
<name>A0ABV6RN60_9GAMM</name>
<dbReference type="EMBL" id="JBHLTG010000002">
    <property type="protein sequence ID" value="MFC0678423.1"/>
    <property type="molecule type" value="Genomic_DNA"/>
</dbReference>
<dbReference type="Proteomes" id="UP001589896">
    <property type="component" value="Unassembled WGS sequence"/>
</dbReference>
<accession>A0ABV6RN60</accession>
<dbReference type="RefSeq" id="WP_386668265.1">
    <property type="nucleotide sequence ID" value="NZ_JBHLTG010000002.1"/>
</dbReference>
<reference evidence="2 3" key="1">
    <citation type="submission" date="2024-09" db="EMBL/GenBank/DDBJ databases">
        <authorList>
            <person name="Sun Q."/>
            <person name="Mori K."/>
        </authorList>
    </citation>
    <scope>NUCLEOTIDE SEQUENCE [LARGE SCALE GENOMIC DNA]</scope>
    <source>
        <strain evidence="2 3">KCTC 23076</strain>
    </source>
</reference>